<dbReference type="PANTHER" id="PTHR43081:SF1">
    <property type="entry name" value="ADENYLATE CYCLASE, TERMINAL-DIFFERENTIATION SPECIFIC"/>
    <property type="match status" value="1"/>
</dbReference>
<feature type="transmembrane region" description="Helical" evidence="2">
    <location>
        <begin position="359"/>
        <end position="379"/>
    </location>
</feature>
<evidence type="ECO:0000259" key="3">
    <source>
        <dbReference type="PROSITE" id="PS50125"/>
    </source>
</evidence>
<feature type="domain" description="Guanylate cyclase" evidence="3">
    <location>
        <begin position="454"/>
        <end position="592"/>
    </location>
</feature>
<reference evidence="4 5" key="1">
    <citation type="journal article" date="2018" name="ACS Chem. Biol.">
        <title>Ketoreductase domain dysfunction expands chemodiversity: malyngamide biosynthesis in the cyanobacterium Okeania hirsuta.</title>
        <authorList>
            <person name="Moss N.A."/>
            <person name="Leao T."/>
            <person name="Rankin M."/>
            <person name="McCullough T.M."/>
            <person name="Qu P."/>
            <person name="Korobeynikov A."/>
            <person name="Smith J.L."/>
            <person name="Gerwick L."/>
            <person name="Gerwick W.H."/>
        </authorList>
    </citation>
    <scope>NUCLEOTIDE SEQUENCE [LARGE SCALE GENOMIC DNA]</scope>
    <source>
        <strain evidence="4 5">PAB10Feb10-1</strain>
    </source>
</reference>
<comment type="similarity">
    <text evidence="1">Belongs to the adenylyl cyclase class-3 family.</text>
</comment>
<sequence>MAIKIMHPIHFVKWIDKKVHSYGIPISAILVSGGAILSLLFFRYLGVLQRLELFVFDGMVRLGPDEISDPRLLVVELTEEDIQYLRQWPISDKNLADVLASLQEHQPSVIGVDLYRDFPKYPGYTQLVEQLQKPNVFGITFIGNQFVSTTPPPPSIPKERIGFNNIPLDPDGVVRRYSLFINNDQETMVAFGLHLALAYLQEYKISPQITENNEYQLGDAIFKKLQPNSGGYQQIDAQGYPILINYRNSQSIAPKITIKDVLLGNFDPELVKNKIVIIGNTASSSNDFFLTPYSFAQLNLLKSKMSGVETHAQATSQIISAVLDDQKLFWYWDESTEILWIFSWSIVSGSIAWHIRRPFILLLINVLALGALIAISYGIFIKMGWIPVAAPILGIIMTTGVVIVYKIQASWQQQNMVMKLLGQQTSPEIAQALWQERSYLINSGILPPKTVTATILFTDLKNFSTISEKKTSEALMNWLNEYLSAMTDIVINHHGIVNKFTGDGVMAVFGIPVPRTSVEEIAIDAQNAVNCALAIGQHLSQLNQKWQQQNSSELKMRIGIYTGTVTVGSLGGKNRLEYGVIGDGVNIASRLESFDKERHPGICRVLIAQETLEYLDRKFSVEAWGNLNLKGKKIPVNVYLVTGKNYF</sequence>
<dbReference type="Pfam" id="PF05226">
    <property type="entry name" value="CHASE2"/>
    <property type="match status" value="1"/>
</dbReference>
<dbReference type="SMART" id="SM01080">
    <property type="entry name" value="CHASE2"/>
    <property type="match status" value="1"/>
</dbReference>
<dbReference type="GO" id="GO:0035556">
    <property type="term" value="P:intracellular signal transduction"/>
    <property type="evidence" value="ECO:0007669"/>
    <property type="project" value="InterPro"/>
</dbReference>
<dbReference type="RefSeq" id="WP_124154181.1">
    <property type="nucleotide sequence ID" value="NZ_CAWOLW010000667.1"/>
</dbReference>
<organism evidence="4 5">
    <name type="scientific">Okeania hirsuta</name>
    <dbReference type="NCBI Taxonomy" id="1458930"/>
    <lineage>
        <taxon>Bacteria</taxon>
        <taxon>Bacillati</taxon>
        <taxon>Cyanobacteriota</taxon>
        <taxon>Cyanophyceae</taxon>
        <taxon>Oscillatoriophycideae</taxon>
        <taxon>Oscillatoriales</taxon>
        <taxon>Microcoleaceae</taxon>
        <taxon>Okeania</taxon>
    </lineage>
</organism>
<accession>A0A3N6PKC4</accession>
<dbReference type="GO" id="GO:0009190">
    <property type="term" value="P:cyclic nucleotide biosynthetic process"/>
    <property type="evidence" value="ECO:0007669"/>
    <property type="project" value="InterPro"/>
</dbReference>
<dbReference type="CDD" id="cd07302">
    <property type="entry name" value="CHD"/>
    <property type="match status" value="1"/>
</dbReference>
<dbReference type="Gene3D" id="3.30.70.1230">
    <property type="entry name" value="Nucleotide cyclase"/>
    <property type="match status" value="1"/>
</dbReference>
<dbReference type="OrthoDB" id="436993at2"/>
<keyword evidence="2" id="KW-1133">Transmembrane helix</keyword>
<keyword evidence="5" id="KW-1185">Reference proteome</keyword>
<dbReference type="InterPro" id="IPR029787">
    <property type="entry name" value="Nucleotide_cyclase"/>
</dbReference>
<protein>
    <submittedName>
        <fullName evidence="4">Adenylate/guanylate cyclase domain-containing protein</fullName>
    </submittedName>
</protein>
<comment type="caution">
    <text evidence="4">The sequence shown here is derived from an EMBL/GenBank/DDBJ whole genome shotgun (WGS) entry which is preliminary data.</text>
</comment>
<keyword evidence="2" id="KW-0472">Membrane</keyword>
<dbReference type="InterPro" id="IPR050697">
    <property type="entry name" value="Adenylyl/Guanylyl_Cyclase_3/4"/>
</dbReference>
<keyword evidence="2" id="KW-0812">Transmembrane</keyword>
<dbReference type="GO" id="GO:0004016">
    <property type="term" value="F:adenylate cyclase activity"/>
    <property type="evidence" value="ECO:0007669"/>
    <property type="project" value="UniProtKB-ARBA"/>
</dbReference>
<dbReference type="PROSITE" id="PS50125">
    <property type="entry name" value="GUANYLATE_CYCLASE_2"/>
    <property type="match status" value="1"/>
</dbReference>
<dbReference type="PANTHER" id="PTHR43081">
    <property type="entry name" value="ADENYLATE CYCLASE, TERMINAL-DIFFERENTIATION SPECIFIC-RELATED"/>
    <property type="match status" value="1"/>
</dbReference>
<gene>
    <name evidence="4" type="ORF">D5R40_02320</name>
</gene>
<evidence type="ECO:0000313" key="4">
    <source>
        <dbReference type="EMBL" id="RQH55398.1"/>
    </source>
</evidence>
<dbReference type="InterPro" id="IPR001054">
    <property type="entry name" value="A/G_cyclase"/>
</dbReference>
<dbReference type="EMBL" id="RCBY01000007">
    <property type="protein sequence ID" value="RQH55398.1"/>
    <property type="molecule type" value="Genomic_DNA"/>
</dbReference>
<name>A0A3N6PKC4_9CYAN</name>
<feature type="transmembrane region" description="Helical" evidence="2">
    <location>
        <begin position="22"/>
        <end position="42"/>
    </location>
</feature>
<evidence type="ECO:0000256" key="2">
    <source>
        <dbReference type="SAM" id="Phobius"/>
    </source>
</evidence>
<dbReference type="SMART" id="SM00044">
    <property type="entry name" value="CYCc"/>
    <property type="match status" value="1"/>
</dbReference>
<dbReference type="AlphaFoldDB" id="A0A3N6PKC4"/>
<dbReference type="Pfam" id="PF00211">
    <property type="entry name" value="Guanylate_cyc"/>
    <property type="match status" value="1"/>
</dbReference>
<dbReference type="Proteomes" id="UP000269154">
    <property type="component" value="Unassembled WGS sequence"/>
</dbReference>
<evidence type="ECO:0000256" key="1">
    <source>
        <dbReference type="ARBA" id="ARBA00005381"/>
    </source>
</evidence>
<evidence type="ECO:0000313" key="5">
    <source>
        <dbReference type="Proteomes" id="UP000269154"/>
    </source>
</evidence>
<dbReference type="InterPro" id="IPR007890">
    <property type="entry name" value="CHASE2"/>
</dbReference>
<proteinExistence type="inferred from homology"/>
<feature type="transmembrane region" description="Helical" evidence="2">
    <location>
        <begin position="385"/>
        <end position="405"/>
    </location>
</feature>
<dbReference type="SUPFAM" id="SSF55073">
    <property type="entry name" value="Nucleotide cyclase"/>
    <property type="match status" value="1"/>
</dbReference>